<evidence type="ECO:0000313" key="1">
    <source>
        <dbReference type="EMBL" id="JAI04403.1"/>
    </source>
</evidence>
<accession>A0A0E9XNT7</accession>
<reference evidence="1" key="1">
    <citation type="submission" date="2014-11" db="EMBL/GenBank/DDBJ databases">
        <authorList>
            <person name="Amaro Gonzalez C."/>
        </authorList>
    </citation>
    <scope>NUCLEOTIDE SEQUENCE</scope>
</reference>
<sequence length="38" mass="4416">MCRAPLRERTLWGTFITFSMVKDLHLQSFSTVTSLMPN</sequence>
<proteinExistence type="predicted"/>
<name>A0A0E9XNT7_ANGAN</name>
<dbReference type="AlphaFoldDB" id="A0A0E9XNT7"/>
<reference evidence="1" key="2">
    <citation type="journal article" date="2015" name="Fish Shellfish Immunol.">
        <title>Early steps in the European eel (Anguilla anguilla)-Vibrio vulnificus interaction in the gills: Role of the RtxA13 toxin.</title>
        <authorList>
            <person name="Callol A."/>
            <person name="Pajuelo D."/>
            <person name="Ebbesson L."/>
            <person name="Teles M."/>
            <person name="MacKenzie S."/>
            <person name="Amaro C."/>
        </authorList>
    </citation>
    <scope>NUCLEOTIDE SEQUENCE</scope>
</reference>
<dbReference type="EMBL" id="GBXM01004176">
    <property type="protein sequence ID" value="JAI04402.1"/>
    <property type="molecule type" value="Transcribed_RNA"/>
</dbReference>
<dbReference type="EMBL" id="GBXM01004175">
    <property type="protein sequence ID" value="JAI04403.1"/>
    <property type="molecule type" value="Transcribed_RNA"/>
</dbReference>
<organism evidence="1">
    <name type="scientific">Anguilla anguilla</name>
    <name type="common">European freshwater eel</name>
    <name type="synonym">Muraena anguilla</name>
    <dbReference type="NCBI Taxonomy" id="7936"/>
    <lineage>
        <taxon>Eukaryota</taxon>
        <taxon>Metazoa</taxon>
        <taxon>Chordata</taxon>
        <taxon>Craniata</taxon>
        <taxon>Vertebrata</taxon>
        <taxon>Euteleostomi</taxon>
        <taxon>Actinopterygii</taxon>
        <taxon>Neopterygii</taxon>
        <taxon>Teleostei</taxon>
        <taxon>Anguilliformes</taxon>
        <taxon>Anguillidae</taxon>
        <taxon>Anguilla</taxon>
    </lineage>
</organism>
<protein>
    <submittedName>
        <fullName evidence="1">Uncharacterized protein</fullName>
    </submittedName>
</protein>